<dbReference type="InterPro" id="IPR037114">
    <property type="entry name" value="Rhodopsin_N_sf"/>
</dbReference>
<dbReference type="InterPro" id="IPR019477">
    <property type="entry name" value="Rhodopsin_N"/>
</dbReference>
<protein>
    <recommendedName>
        <fullName evidence="1">Rhodopsin N-terminal domain-containing protein</fullName>
    </recommendedName>
</protein>
<evidence type="ECO:0000313" key="2">
    <source>
        <dbReference type="EMBL" id="TKS71346.1"/>
    </source>
</evidence>
<dbReference type="Pfam" id="PF10413">
    <property type="entry name" value="Rhodopsin_N"/>
    <property type="match status" value="1"/>
</dbReference>
<dbReference type="Gene3D" id="4.10.840.10">
    <property type="entry name" value="Rhodopsin, N-terminal domain"/>
    <property type="match status" value="1"/>
</dbReference>
<accession>A0A4U5UA92</accession>
<proteinExistence type="predicted"/>
<gene>
    <name evidence="2" type="ORF">D9C73_005203</name>
</gene>
<sequence>MDWDGGGFEANGTEGKNFYIPMSNRTRDEMNLKKIEMWERRLLILLVCGDQSSPTKVALVELPETSVSIATIRAV</sequence>
<organism evidence="2 3">
    <name type="scientific">Collichthys lucidus</name>
    <name type="common">Big head croaker</name>
    <name type="synonym">Sciaena lucida</name>
    <dbReference type="NCBI Taxonomy" id="240159"/>
    <lineage>
        <taxon>Eukaryota</taxon>
        <taxon>Metazoa</taxon>
        <taxon>Chordata</taxon>
        <taxon>Craniata</taxon>
        <taxon>Vertebrata</taxon>
        <taxon>Euteleostomi</taxon>
        <taxon>Actinopterygii</taxon>
        <taxon>Neopterygii</taxon>
        <taxon>Teleostei</taxon>
        <taxon>Neoteleostei</taxon>
        <taxon>Acanthomorphata</taxon>
        <taxon>Eupercaria</taxon>
        <taxon>Sciaenidae</taxon>
        <taxon>Collichthys</taxon>
    </lineage>
</organism>
<dbReference type="AlphaFoldDB" id="A0A4U5UA92"/>
<evidence type="ECO:0000313" key="3">
    <source>
        <dbReference type="Proteomes" id="UP000298787"/>
    </source>
</evidence>
<evidence type="ECO:0000259" key="1">
    <source>
        <dbReference type="Pfam" id="PF10413"/>
    </source>
</evidence>
<keyword evidence="3" id="KW-1185">Reference proteome</keyword>
<reference evidence="2 3" key="1">
    <citation type="submission" date="2019-01" db="EMBL/GenBank/DDBJ databases">
        <title>Genome Assembly of Collichthys lucidus.</title>
        <authorList>
            <person name="Cai M."/>
            <person name="Xiao S."/>
        </authorList>
    </citation>
    <scope>NUCLEOTIDE SEQUENCE [LARGE SCALE GENOMIC DNA]</scope>
    <source>
        <strain evidence="2">JT15FE1705JMU</strain>
        <tissue evidence="2">Muscle</tissue>
    </source>
</reference>
<dbReference type="EMBL" id="CM014082">
    <property type="protein sequence ID" value="TKS71346.1"/>
    <property type="molecule type" value="Genomic_DNA"/>
</dbReference>
<name>A0A4U5UA92_COLLU</name>
<feature type="domain" description="Rhodopsin N-terminal" evidence="1">
    <location>
        <begin position="11"/>
        <end position="26"/>
    </location>
</feature>
<dbReference type="Proteomes" id="UP000298787">
    <property type="component" value="Chromosome 5"/>
</dbReference>